<dbReference type="KEGG" id="clz:BIU88_04850"/>
<protein>
    <submittedName>
        <fullName evidence="4">Acetyl-CoA carboxylase biotin carboxyl carrier protein subunit</fullName>
    </submittedName>
</protein>
<dbReference type="STRING" id="274537.BIU88_04850"/>
<dbReference type="InterPro" id="IPR000089">
    <property type="entry name" value="Biotin_lipoyl"/>
</dbReference>
<organism evidence="4 5">
    <name type="scientific">Chlorobaculum limnaeum</name>
    <dbReference type="NCBI Taxonomy" id="274537"/>
    <lineage>
        <taxon>Bacteria</taxon>
        <taxon>Pseudomonadati</taxon>
        <taxon>Chlorobiota</taxon>
        <taxon>Chlorobiia</taxon>
        <taxon>Chlorobiales</taxon>
        <taxon>Chlorobiaceae</taxon>
        <taxon>Chlorobaculum</taxon>
    </lineage>
</organism>
<feature type="compositionally biased region" description="Polar residues" evidence="2">
    <location>
        <begin position="32"/>
        <end position="41"/>
    </location>
</feature>
<name>A0A1D8D7E5_CHLLM</name>
<dbReference type="InterPro" id="IPR050709">
    <property type="entry name" value="Biotin_Carboxyl_Carrier/Decarb"/>
</dbReference>
<dbReference type="InterPro" id="IPR011053">
    <property type="entry name" value="Single_hybrid_motif"/>
</dbReference>
<keyword evidence="1" id="KW-0092">Biotin</keyword>
<dbReference type="InterPro" id="IPR001882">
    <property type="entry name" value="Biotin_BS"/>
</dbReference>
<feature type="region of interest" description="Disordered" evidence="2">
    <location>
        <begin position="25"/>
        <end position="60"/>
    </location>
</feature>
<dbReference type="PROSITE" id="PS00188">
    <property type="entry name" value="BIOTIN"/>
    <property type="match status" value="1"/>
</dbReference>
<dbReference type="RefSeq" id="WP_069809246.1">
    <property type="nucleotide sequence ID" value="NZ_CP017305.1"/>
</dbReference>
<evidence type="ECO:0000259" key="3">
    <source>
        <dbReference type="PROSITE" id="PS50968"/>
    </source>
</evidence>
<feature type="compositionally biased region" description="Pro residues" evidence="2">
    <location>
        <begin position="42"/>
        <end position="53"/>
    </location>
</feature>
<feature type="domain" description="Lipoyl-binding" evidence="3">
    <location>
        <begin position="55"/>
        <end position="132"/>
    </location>
</feature>
<dbReference type="Gene3D" id="2.40.50.100">
    <property type="match status" value="1"/>
</dbReference>
<dbReference type="AlphaFoldDB" id="A0A1D8D7E5"/>
<dbReference type="PROSITE" id="PS50968">
    <property type="entry name" value="BIOTINYL_LIPOYL"/>
    <property type="match status" value="1"/>
</dbReference>
<sequence length="132" mass="14177">MQLSLTIDGKKYVVDVEVIEGEEVRMPASFPQPVSTIQSRNPEPPPAARPQPAKPVADNLPDEKVCRSPIAGIVNRVNVQVGQKLQVNDLLVVLEAMKMETNITAHTAGTVKAILATPGEAVKSGQALIEFE</sequence>
<dbReference type="FunFam" id="2.40.50.100:FF:000003">
    <property type="entry name" value="Acetyl-CoA carboxylase biotin carboxyl carrier protein"/>
    <property type="match status" value="1"/>
</dbReference>
<dbReference type="PANTHER" id="PTHR45266">
    <property type="entry name" value="OXALOACETATE DECARBOXYLASE ALPHA CHAIN"/>
    <property type="match status" value="1"/>
</dbReference>
<proteinExistence type="predicted"/>
<dbReference type="OrthoDB" id="9812676at2"/>
<evidence type="ECO:0000313" key="5">
    <source>
        <dbReference type="Proteomes" id="UP000095185"/>
    </source>
</evidence>
<dbReference type="Proteomes" id="UP000095185">
    <property type="component" value="Chromosome"/>
</dbReference>
<evidence type="ECO:0000256" key="1">
    <source>
        <dbReference type="ARBA" id="ARBA00023267"/>
    </source>
</evidence>
<dbReference type="SUPFAM" id="SSF51230">
    <property type="entry name" value="Single hybrid motif"/>
    <property type="match status" value="1"/>
</dbReference>
<dbReference type="CDD" id="cd06850">
    <property type="entry name" value="biotinyl_domain"/>
    <property type="match status" value="1"/>
</dbReference>
<evidence type="ECO:0000256" key="2">
    <source>
        <dbReference type="SAM" id="MobiDB-lite"/>
    </source>
</evidence>
<accession>A0A1D8D7E5</accession>
<evidence type="ECO:0000313" key="4">
    <source>
        <dbReference type="EMBL" id="AOS83529.1"/>
    </source>
</evidence>
<gene>
    <name evidence="4" type="ORF">BIU88_04850</name>
</gene>
<reference evidence="4" key="1">
    <citation type="submission" date="2016-09" db="EMBL/GenBank/DDBJ databases">
        <title>Genome sequence of Chlorobaculum limnaeum.</title>
        <authorList>
            <person name="Liu Z."/>
            <person name="Tank M."/>
            <person name="Bryant D.A."/>
        </authorList>
    </citation>
    <scope>NUCLEOTIDE SEQUENCE [LARGE SCALE GENOMIC DNA]</scope>
    <source>
        <strain evidence="4">DSM 1677</strain>
    </source>
</reference>
<dbReference type="PANTHER" id="PTHR45266:SF3">
    <property type="entry name" value="OXALOACETATE DECARBOXYLASE ALPHA CHAIN"/>
    <property type="match status" value="1"/>
</dbReference>
<dbReference type="EMBL" id="CP017305">
    <property type="protein sequence ID" value="AOS83529.1"/>
    <property type="molecule type" value="Genomic_DNA"/>
</dbReference>
<dbReference type="Pfam" id="PF00364">
    <property type="entry name" value="Biotin_lipoyl"/>
    <property type="match status" value="1"/>
</dbReference>
<keyword evidence="5" id="KW-1185">Reference proteome</keyword>